<evidence type="ECO:0000256" key="4">
    <source>
        <dbReference type="ARBA" id="ARBA00022512"/>
    </source>
</evidence>
<keyword evidence="8" id="KW-1185">Reference proteome</keyword>
<evidence type="ECO:0000313" key="8">
    <source>
        <dbReference type="Proteomes" id="UP000011115"/>
    </source>
</evidence>
<dbReference type="AlphaFoldDB" id="M1BVB2"/>
<dbReference type="HOGENOM" id="CLU_181955_0_0_1"/>
<dbReference type="Pfam" id="PF03283">
    <property type="entry name" value="PAE"/>
    <property type="match status" value="1"/>
</dbReference>
<dbReference type="Gramene" id="PGSC0003DMT400053671">
    <property type="protein sequence ID" value="PGSC0003DMT400053671"/>
    <property type="gene ID" value="PGSC0003DMG401020820"/>
</dbReference>
<dbReference type="GO" id="GO:0016787">
    <property type="term" value="F:hydrolase activity"/>
    <property type="evidence" value="ECO:0007669"/>
    <property type="project" value="UniProtKB-KW"/>
</dbReference>
<dbReference type="EC" id="3.1.1.-" evidence="6"/>
<comment type="similarity">
    <text evidence="3 6">Belongs to the pectinacetylesterase family.</text>
</comment>
<reference evidence="8" key="1">
    <citation type="journal article" date="2011" name="Nature">
        <title>Genome sequence and analysis of the tuber crop potato.</title>
        <authorList>
            <consortium name="The Potato Genome Sequencing Consortium"/>
        </authorList>
    </citation>
    <scope>NUCLEOTIDE SEQUENCE [LARGE SCALE GENOMIC DNA]</scope>
    <source>
        <strain evidence="8">cv. DM1-3 516 R44</strain>
    </source>
</reference>
<organism evidence="7 8">
    <name type="scientific">Solanum tuberosum</name>
    <name type="common">Potato</name>
    <dbReference type="NCBI Taxonomy" id="4113"/>
    <lineage>
        <taxon>Eukaryota</taxon>
        <taxon>Viridiplantae</taxon>
        <taxon>Streptophyta</taxon>
        <taxon>Embryophyta</taxon>
        <taxon>Tracheophyta</taxon>
        <taxon>Spermatophyta</taxon>
        <taxon>Magnoliopsida</taxon>
        <taxon>eudicotyledons</taxon>
        <taxon>Gunneridae</taxon>
        <taxon>Pentapetalae</taxon>
        <taxon>asterids</taxon>
        <taxon>lamiids</taxon>
        <taxon>Solanales</taxon>
        <taxon>Solanaceae</taxon>
        <taxon>Solanoideae</taxon>
        <taxon>Solaneae</taxon>
        <taxon>Solanum</taxon>
    </lineage>
</organism>
<dbReference type="PANTHER" id="PTHR21562">
    <property type="entry name" value="NOTUM-RELATED"/>
    <property type="match status" value="1"/>
</dbReference>
<evidence type="ECO:0000256" key="3">
    <source>
        <dbReference type="ARBA" id="ARBA00005784"/>
    </source>
</evidence>
<dbReference type="InParanoid" id="M1BVB2"/>
<dbReference type="PaxDb" id="4113-PGSC0003DMT400053671"/>
<sequence length="73" mass="8453">MKAFGGGTPSSTRGYFITSCHIHQDIIWDKYWFDTSGPTIYNKTIAEAVGDWFFDRTGNHQHIDPYPFARDCY</sequence>
<dbReference type="Proteomes" id="UP000011115">
    <property type="component" value="Unassembled WGS sequence"/>
</dbReference>
<protein>
    <recommendedName>
        <fullName evidence="6">Pectin acetylesterase</fullName>
        <ecNumber evidence="6">3.1.1.-</ecNumber>
    </recommendedName>
</protein>
<proteinExistence type="inferred from homology"/>
<dbReference type="EnsemblPlants" id="PGSC0003DMT400053671">
    <property type="protein sequence ID" value="PGSC0003DMT400053671"/>
    <property type="gene ID" value="PGSC0003DMG401020820"/>
</dbReference>
<evidence type="ECO:0000256" key="6">
    <source>
        <dbReference type="RuleBase" id="RU363114"/>
    </source>
</evidence>
<keyword evidence="6" id="KW-0964">Secreted</keyword>
<comment type="subcellular location">
    <subcellularLocation>
        <location evidence="2 6">Secreted</location>
        <location evidence="2 6">Cell wall</location>
    </subcellularLocation>
</comment>
<evidence type="ECO:0000313" key="7">
    <source>
        <dbReference type="EnsemblPlants" id="PGSC0003DMT400053671"/>
    </source>
</evidence>
<name>M1BVB2_SOLTU</name>
<dbReference type="PANTHER" id="PTHR21562:SF65">
    <property type="entry name" value="PECTIN ACETYLESTERASE"/>
    <property type="match status" value="1"/>
</dbReference>
<keyword evidence="4 6" id="KW-0134">Cell wall</keyword>
<reference evidence="7" key="2">
    <citation type="submission" date="2015-06" db="UniProtKB">
        <authorList>
            <consortium name="EnsemblPlants"/>
        </authorList>
    </citation>
    <scope>IDENTIFICATION</scope>
    <source>
        <strain evidence="7">DM1-3 516 R44</strain>
    </source>
</reference>
<dbReference type="InterPro" id="IPR004963">
    <property type="entry name" value="PAE/NOTUM"/>
</dbReference>
<dbReference type="GO" id="GO:0071555">
    <property type="term" value="P:cell wall organization"/>
    <property type="evidence" value="ECO:0007669"/>
    <property type="project" value="UniProtKB-KW"/>
</dbReference>
<dbReference type="STRING" id="4113.M1BVB2"/>
<evidence type="ECO:0000256" key="5">
    <source>
        <dbReference type="ARBA" id="ARBA00023316"/>
    </source>
</evidence>
<evidence type="ECO:0000256" key="2">
    <source>
        <dbReference type="ARBA" id="ARBA00004191"/>
    </source>
</evidence>
<comment type="function">
    <text evidence="1 6">Hydrolyzes acetyl esters in homogalacturonan regions of pectin. In type I primary cell wall, galacturonic acid residues of pectin can be acetylated at the O-2 and O-3 positions. Decreasing the degree of acetylation of pectin gels in vitro alters their physical properties.</text>
</comment>
<accession>M1BVB2</accession>
<evidence type="ECO:0000256" key="1">
    <source>
        <dbReference type="ARBA" id="ARBA00003534"/>
    </source>
</evidence>
<keyword evidence="5 6" id="KW-0961">Cell wall biogenesis/degradation</keyword>
<keyword evidence="6" id="KW-0378">Hydrolase</keyword>